<accession>A0A420YIC0</accession>
<dbReference type="InterPro" id="IPR052523">
    <property type="entry name" value="Trichothecene_AcTrans"/>
</dbReference>
<dbReference type="Proteomes" id="UP000275385">
    <property type="component" value="Unassembled WGS sequence"/>
</dbReference>
<dbReference type="AlphaFoldDB" id="A0A420YIC0"/>
<dbReference type="InterPro" id="IPR000182">
    <property type="entry name" value="GNAT_dom"/>
</dbReference>
<dbReference type="OrthoDB" id="10254310at2759"/>
<dbReference type="CDD" id="cd04301">
    <property type="entry name" value="NAT_SF"/>
    <property type="match status" value="1"/>
</dbReference>
<feature type="domain" description="N-acetyltransferase" evidence="1">
    <location>
        <begin position="83"/>
        <end position="237"/>
    </location>
</feature>
<proteinExistence type="predicted"/>
<protein>
    <recommendedName>
        <fullName evidence="1">N-acetyltransferase domain-containing protein</fullName>
    </recommendedName>
</protein>
<dbReference type="SUPFAM" id="SSF55729">
    <property type="entry name" value="Acyl-CoA N-acyltransferases (Nat)"/>
    <property type="match status" value="1"/>
</dbReference>
<reference evidence="2 3" key="1">
    <citation type="submission" date="2018-08" db="EMBL/GenBank/DDBJ databases">
        <title>Draft genome of the lignicolous fungus Coniochaeta pulveracea.</title>
        <authorList>
            <person name="Borstlap C.J."/>
            <person name="De Witt R.N."/>
            <person name="Botha A."/>
            <person name="Volschenk H."/>
        </authorList>
    </citation>
    <scope>NUCLEOTIDE SEQUENCE [LARGE SCALE GENOMIC DNA]</scope>
    <source>
        <strain evidence="2 3">CAB683</strain>
    </source>
</reference>
<dbReference type="PANTHER" id="PTHR42791:SF2">
    <property type="entry name" value="N-ACETYLTRANSFERASE DOMAIN-CONTAINING PROTEIN"/>
    <property type="match status" value="1"/>
</dbReference>
<evidence type="ECO:0000259" key="1">
    <source>
        <dbReference type="PROSITE" id="PS51186"/>
    </source>
</evidence>
<keyword evidence="3" id="KW-1185">Reference proteome</keyword>
<sequence>MPPFQIQYCTLADGYTIASNNVKAFWTDQTWRCTFATSTRDVVAHNSGLRGASNLLRDRAHRRHLMAVDVETGEIVGYARWLLPRAGCSADDDDPCHKIWTEARTADPSEEQRKEAEDGAAKSQFAVLMQGNTLPDVDAPIEKMFERLPRKRETYMQLDYLAVPEEYRGKGIATMLVRRGLEEAERLGFDSGVLAFRAALQVYLKAGYQIVDEVHTDASYGGGEKDYGAWFMVKCLEKE</sequence>
<dbReference type="PROSITE" id="PS51186">
    <property type="entry name" value="GNAT"/>
    <property type="match status" value="1"/>
</dbReference>
<gene>
    <name evidence="2" type="ORF">DL546_008797</name>
</gene>
<dbReference type="EMBL" id="QVQW01000008">
    <property type="protein sequence ID" value="RKU47648.1"/>
    <property type="molecule type" value="Genomic_DNA"/>
</dbReference>
<dbReference type="Gene3D" id="3.40.630.30">
    <property type="match status" value="1"/>
</dbReference>
<evidence type="ECO:0000313" key="2">
    <source>
        <dbReference type="EMBL" id="RKU47648.1"/>
    </source>
</evidence>
<organism evidence="2 3">
    <name type="scientific">Coniochaeta pulveracea</name>
    <dbReference type="NCBI Taxonomy" id="177199"/>
    <lineage>
        <taxon>Eukaryota</taxon>
        <taxon>Fungi</taxon>
        <taxon>Dikarya</taxon>
        <taxon>Ascomycota</taxon>
        <taxon>Pezizomycotina</taxon>
        <taxon>Sordariomycetes</taxon>
        <taxon>Sordariomycetidae</taxon>
        <taxon>Coniochaetales</taxon>
        <taxon>Coniochaetaceae</taxon>
        <taxon>Coniochaeta</taxon>
    </lineage>
</organism>
<dbReference type="Pfam" id="PF00583">
    <property type="entry name" value="Acetyltransf_1"/>
    <property type="match status" value="1"/>
</dbReference>
<comment type="caution">
    <text evidence="2">The sequence shown here is derived from an EMBL/GenBank/DDBJ whole genome shotgun (WGS) entry which is preliminary data.</text>
</comment>
<dbReference type="PANTHER" id="PTHR42791">
    <property type="entry name" value="GNAT FAMILY ACETYLTRANSFERASE"/>
    <property type="match status" value="1"/>
</dbReference>
<dbReference type="STRING" id="177199.A0A420YIC0"/>
<name>A0A420YIC0_9PEZI</name>
<dbReference type="InterPro" id="IPR016181">
    <property type="entry name" value="Acyl_CoA_acyltransferase"/>
</dbReference>
<evidence type="ECO:0000313" key="3">
    <source>
        <dbReference type="Proteomes" id="UP000275385"/>
    </source>
</evidence>
<dbReference type="GO" id="GO:0016747">
    <property type="term" value="F:acyltransferase activity, transferring groups other than amino-acyl groups"/>
    <property type="evidence" value="ECO:0007669"/>
    <property type="project" value="InterPro"/>
</dbReference>